<dbReference type="GO" id="GO:0000915">
    <property type="term" value="P:actomyosin contractile ring assembly"/>
    <property type="evidence" value="ECO:0007669"/>
    <property type="project" value="TreeGrafter"/>
</dbReference>
<proteinExistence type="predicted"/>
<dbReference type="OrthoDB" id="5915976at2759"/>
<dbReference type="InterPro" id="IPR037840">
    <property type="entry name" value="PH_Anillin"/>
</dbReference>
<name>E4X3K8_OIKDI</name>
<dbReference type="SUPFAM" id="SSF50729">
    <property type="entry name" value="PH domain-like"/>
    <property type="match status" value="1"/>
</dbReference>
<dbReference type="GO" id="GO:0000281">
    <property type="term" value="P:mitotic cytokinesis"/>
    <property type="evidence" value="ECO:0007669"/>
    <property type="project" value="TreeGrafter"/>
</dbReference>
<feature type="region of interest" description="Disordered" evidence="1">
    <location>
        <begin position="230"/>
        <end position="252"/>
    </location>
</feature>
<dbReference type="PROSITE" id="PS50003">
    <property type="entry name" value="PH_DOMAIN"/>
    <property type="match status" value="1"/>
</dbReference>
<dbReference type="InterPro" id="IPR051364">
    <property type="entry name" value="Cytokinesis/Rho-signaling"/>
</dbReference>
<protein>
    <recommendedName>
        <fullName evidence="2">PH domain-containing protein</fullName>
    </recommendedName>
</protein>
<dbReference type="InterPro" id="IPR011993">
    <property type="entry name" value="PH-like_dom_sf"/>
</dbReference>
<reference evidence="3" key="1">
    <citation type="journal article" date="2010" name="Science">
        <title>Plasticity of animal genome architecture unmasked by rapid evolution of a pelagic tunicate.</title>
        <authorList>
            <person name="Denoeud F."/>
            <person name="Henriet S."/>
            <person name="Mungpakdee S."/>
            <person name="Aury J.M."/>
            <person name="Da Silva C."/>
            <person name="Brinkmann H."/>
            <person name="Mikhaleva J."/>
            <person name="Olsen L.C."/>
            <person name="Jubin C."/>
            <person name="Canestro C."/>
            <person name="Bouquet J.M."/>
            <person name="Danks G."/>
            <person name="Poulain J."/>
            <person name="Campsteijn C."/>
            <person name="Adamski M."/>
            <person name="Cross I."/>
            <person name="Yadetie F."/>
            <person name="Muffato M."/>
            <person name="Louis A."/>
            <person name="Butcher S."/>
            <person name="Tsagkogeorga G."/>
            <person name="Konrad A."/>
            <person name="Singh S."/>
            <person name="Jensen M.F."/>
            <person name="Cong E.H."/>
            <person name="Eikeseth-Otteraa H."/>
            <person name="Noel B."/>
            <person name="Anthouard V."/>
            <person name="Porcel B.M."/>
            <person name="Kachouri-Lafond R."/>
            <person name="Nishino A."/>
            <person name="Ugolini M."/>
            <person name="Chourrout P."/>
            <person name="Nishida H."/>
            <person name="Aasland R."/>
            <person name="Huzurbazar S."/>
            <person name="Westhof E."/>
            <person name="Delsuc F."/>
            <person name="Lehrach H."/>
            <person name="Reinhardt R."/>
            <person name="Weissenbach J."/>
            <person name="Roy S.W."/>
            <person name="Artiguenave F."/>
            <person name="Postlethwait J.H."/>
            <person name="Manak J.R."/>
            <person name="Thompson E.M."/>
            <person name="Jaillon O."/>
            <person name="Du Pasquier L."/>
            <person name="Boudinot P."/>
            <person name="Liberles D.A."/>
            <person name="Volff J.N."/>
            <person name="Philippe H."/>
            <person name="Lenhard B."/>
            <person name="Roest Crollius H."/>
            <person name="Wincker P."/>
            <person name="Chourrout D."/>
        </authorList>
    </citation>
    <scope>NUCLEOTIDE SEQUENCE [LARGE SCALE GENOMIC DNA]</scope>
</reference>
<organism evidence="3">
    <name type="scientific">Oikopleura dioica</name>
    <name type="common">Tunicate</name>
    <dbReference type="NCBI Taxonomy" id="34765"/>
    <lineage>
        <taxon>Eukaryota</taxon>
        <taxon>Metazoa</taxon>
        <taxon>Chordata</taxon>
        <taxon>Tunicata</taxon>
        <taxon>Appendicularia</taxon>
        <taxon>Copelata</taxon>
        <taxon>Oikopleuridae</taxon>
        <taxon>Oikopleura</taxon>
    </lineage>
</organism>
<evidence type="ECO:0000256" key="1">
    <source>
        <dbReference type="SAM" id="MobiDB-lite"/>
    </source>
</evidence>
<dbReference type="SMART" id="SM00233">
    <property type="entry name" value="PH"/>
    <property type="match status" value="1"/>
</dbReference>
<gene>
    <name evidence="3" type="ORF">GSOID_T00017850001</name>
</gene>
<feature type="domain" description="PH" evidence="2">
    <location>
        <begin position="655"/>
        <end position="785"/>
    </location>
</feature>
<dbReference type="CDD" id="cd01263">
    <property type="entry name" value="PH_anillin"/>
    <property type="match status" value="1"/>
</dbReference>
<dbReference type="AlphaFoldDB" id="E4X3K8"/>
<keyword evidence="4" id="KW-1185">Reference proteome</keyword>
<evidence type="ECO:0000313" key="4">
    <source>
        <dbReference type="Proteomes" id="UP000001307"/>
    </source>
</evidence>
<dbReference type="PANTHER" id="PTHR21538">
    <property type="entry name" value="ANILLIN/RHOTEKIN RTKN"/>
    <property type="match status" value="1"/>
</dbReference>
<dbReference type="InParanoid" id="E4X3K8"/>
<accession>E4X3K8</accession>
<dbReference type="GO" id="GO:0005826">
    <property type="term" value="C:actomyosin contractile ring"/>
    <property type="evidence" value="ECO:0007669"/>
    <property type="project" value="TreeGrafter"/>
</dbReference>
<dbReference type="Proteomes" id="UP000001307">
    <property type="component" value="Unassembled WGS sequence"/>
</dbReference>
<evidence type="ECO:0000259" key="2">
    <source>
        <dbReference type="PROSITE" id="PS50003"/>
    </source>
</evidence>
<sequence>MVESDLLRSIRLMKEKRDEKIATREVDPISVLDKAAESKRRVLIDKNFTGPEGDKETKSAGESSAPAVKNETARKEKWRAMAEQREIWDQELIQATQIAKERLQKEREEQSEISAPSAVRKKFEVLSAKEQVQRALLRSGKPDAKETPFVKRTAKKEYDLKELSQKGHVSKLEDEKENFSLSAFSAKNFKNFDLEEAPIMPAPIVAPRTTSPQAISKPIIHVPVDACNQPIEEPSSSPGTCTPPPSEAAPIPFTLEEDHRGDDSSSAYSSTMNPNDVSEDAMAALTFLNNTIQDFESTDCPSTPKSKQFRELPVDGENNILTPKSQKRSIEAEDYQNSREKLVKQHSGHLKSRGSIDDISIALSRSPHSRKLTIDDYRASQRVKDKPVRETIFNWQNQMTLKNSTAVGTIKRDAQRKDLEDEISLLEQQKRQAIKAHNLIMSKTVPADVEAEAEKCLLIATEKYNALRTITNSMKRVLDDHSKGQIRISDLWVKANKSVIANSEHFRNTWVIGLINVGDHFFNTEMSRMDVQGEVRLLVDGSKGKRILKNVATDFELSISIFSLNIAKEKKEKATSGGIFSRSLFSRKSLRKNQYSGASTPIPAGSDSRFELIGRKTLRIGDVQNITSFKLEKSVMTSIFSATVTSNIKAAFTNSMEYSSFLTVKTKSSGNAGCTAYGNWIRYWARLRCDSIEFWRYPEHAETKAAEGRISLRYLLNRSIGADKRGRRPNTFELYGRAPAKDVQGNHFEGVSLSYDHNKFVRYQISADTSEEMTKWCEALGTVLQELRVWDFTMSPPVDDNC</sequence>
<dbReference type="EMBL" id="FN653023">
    <property type="protein sequence ID" value="CBY18212.1"/>
    <property type="molecule type" value="Genomic_DNA"/>
</dbReference>
<dbReference type="InterPro" id="IPR001849">
    <property type="entry name" value="PH_domain"/>
</dbReference>
<dbReference type="Gene3D" id="2.30.29.30">
    <property type="entry name" value="Pleckstrin-homology domain (PH domain)/Phosphotyrosine-binding domain (PTB)"/>
    <property type="match status" value="1"/>
</dbReference>
<evidence type="ECO:0000313" key="3">
    <source>
        <dbReference type="EMBL" id="CBY18212.1"/>
    </source>
</evidence>
<dbReference type="PANTHER" id="PTHR21538:SF24">
    <property type="entry name" value="PH DOMAIN-CONTAINING PROTEIN"/>
    <property type="match status" value="1"/>
</dbReference>
<dbReference type="GO" id="GO:0031106">
    <property type="term" value="P:septin ring organization"/>
    <property type="evidence" value="ECO:0007669"/>
    <property type="project" value="TreeGrafter"/>
</dbReference>
<feature type="region of interest" description="Disordered" evidence="1">
    <location>
        <begin position="42"/>
        <end position="75"/>
    </location>
</feature>
<dbReference type="Pfam" id="PF00169">
    <property type="entry name" value="PH"/>
    <property type="match status" value="1"/>
</dbReference>